<dbReference type="InterPro" id="IPR008988">
    <property type="entry name" value="Transcriptional_repressor_C"/>
</dbReference>
<dbReference type="InterPro" id="IPR007167">
    <property type="entry name" value="Fe-transptr_FeoA-like"/>
</dbReference>
<dbReference type="PANTHER" id="PTHR42954">
    <property type="entry name" value="FE(2+) TRANSPORT PROTEIN A"/>
    <property type="match status" value="1"/>
</dbReference>
<keyword evidence="3" id="KW-1185">Reference proteome</keyword>
<organism evidence="2 3">
    <name type="scientific">Myroides odoratus</name>
    <name type="common">Flavobacterium odoratum</name>
    <dbReference type="NCBI Taxonomy" id="256"/>
    <lineage>
        <taxon>Bacteria</taxon>
        <taxon>Pseudomonadati</taxon>
        <taxon>Bacteroidota</taxon>
        <taxon>Flavobacteriia</taxon>
        <taxon>Flavobacteriales</taxon>
        <taxon>Flavobacteriaceae</taxon>
        <taxon>Myroides</taxon>
    </lineage>
</organism>
<dbReference type="Proteomes" id="UP000255024">
    <property type="component" value="Unassembled WGS sequence"/>
</dbReference>
<dbReference type="SUPFAM" id="SSF50037">
    <property type="entry name" value="C-terminal domain of transcriptional repressors"/>
    <property type="match status" value="1"/>
</dbReference>
<evidence type="ECO:0000313" key="3">
    <source>
        <dbReference type="Proteomes" id="UP000255024"/>
    </source>
</evidence>
<dbReference type="Pfam" id="PF04023">
    <property type="entry name" value="FeoA"/>
    <property type="match status" value="1"/>
</dbReference>
<dbReference type="Gene3D" id="2.30.30.90">
    <property type="match status" value="1"/>
</dbReference>
<name>A0A378RWD5_MYROD</name>
<dbReference type="EMBL" id="UGQL01000002">
    <property type="protein sequence ID" value="STZ69458.1"/>
    <property type="molecule type" value="Genomic_DNA"/>
</dbReference>
<dbReference type="PANTHER" id="PTHR42954:SF2">
    <property type="entry name" value="FE(2+) TRANSPORT PROTEIN A"/>
    <property type="match status" value="1"/>
</dbReference>
<dbReference type="SMART" id="SM00899">
    <property type="entry name" value="FeoA"/>
    <property type="match status" value="1"/>
</dbReference>
<gene>
    <name evidence="2" type="ORF">NCTC11179_02964</name>
</gene>
<dbReference type="InterPro" id="IPR052713">
    <property type="entry name" value="FeoA"/>
</dbReference>
<dbReference type="OrthoDB" id="9811076at2"/>
<dbReference type="AlphaFoldDB" id="A0A378RWD5"/>
<dbReference type="InterPro" id="IPR038157">
    <property type="entry name" value="FeoA_core_dom"/>
</dbReference>
<protein>
    <submittedName>
        <fullName evidence="2">Ferrous iron transport protein A</fullName>
    </submittedName>
</protein>
<dbReference type="GO" id="GO:0046914">
    <property type="term" value="F:transition metal ion binding"/>
    <property type="evidence" value="ECO:0007669"/>
    <property type="project" value="InterPro"/>
</dbReference>
<proteinExistence type="predicted"/>
<evidence type="ECO:0000259" key="1">
    <source>
        <dbReference type="SMART" id="SM00899"/>
    </source>
</evidence>
<feature type="domain" description="Ferrous iron transporter FeoA-like" evidence="1">
    <location>
        <begin position="22"/>
        <end position="93"/>
    </location>
</feature>
<accession>A0A378RWD5</accession>
<sequence length="98" mass="11218">MFEFFFYCLFLQCELNLNKVNTTLDLLKRNEKGVIADFDMHKVPLKLLEMGCLPGNAVELLEVAPLGDPIYFCINDTHLSIRKELAREIVVSLEGDLK</sequence>
<evidence type="ECO:0000313" key="2">
    <source>
        <dbReference type="EMBL" id="STZ69458.1"/>
    </source>
</evidence>
<reference evidence="2 3" key="1">
    <citation type="submission" date="2018-06" db="EMBL/GenBank/DDBJ databases">
        <authorList>
            <consortium name="Pathogen Informatics"/>
            <person name="Doyle S."/>
        </authorList>
    </citation>
    <scope>NUCLEOTIDE SEQUENCE [LARGE SCALE GENOMIC DNA]</scope>
    <source>
        <strain evidence="2 3">NCTC11179</strain>
    </source>
</reference>